<sequence length="112" mass="12406">MKSDLFQRPPRRPQSAACVADCARVLTERPAGPEPRDLWKSGKFLYLNKATPHVMNVSADQPTAYYICTGSEKAGNLSCGLARFITPVRTQLKANRLFGWQPCLTSALAQPR</sequence>
<dbReference type="AlphaFoldDB" id="A0A5B7CWW7"/>
<reference evidence="1 2" key="1">
    <citation type="submission" date="2019-05" db="EMBL/GenBank/DDBJ databases">
        <title>Another draft genome of Portunus trituberculatus and its Hox gene families provides insights of decapod evolution.</title>
        <authorList>
            <person name="Jeong J.-H."/>
            <person name="Song I."/>
            <person name="Kim S."/>
            <person name="Choi T."/>
            <person name="Kim D."/>
            <person name="Ryu S."/>
            <person name="Kim W."/>
        </authorList>
    </citation>
    <scope>NUCLEOTIDE SEQUENCE [LARGE SCALE GENOMIC DNA]</scope>
    <source>
        <tissue evidence="1">Muscle</tissue>
    </source>
</reference>
<organism evidence="1 2">
    <name type="scientific">Portunus trituberculatus</name>
    <name type="common">Swimming crab</name>
    <name type="synonym">Neptunus trituberculatus</name>
    <dbReference type="NCBI Taxonomy" id="210409"/>
    <lineage>
        <taxon>Eukaryota</taxon>
        <taxon>Metazoa</taxon>
        <taxon>Ecdysozoa</taxon>
        <taxon>Arthropoda</taxon>
        <taxon>Crustacea</taxon>
        <taxon>Multicrustacea</taxon>
        <taxon>Malacostraca</taxon>
        <taxon>Eumalacostraca</taxon>
        <taxon>Eucarida</taxon>
        <taxon>Decapoda</taxon>
        <taxon>Pleocyemata</taxon>
        <taxon>Brachyura</taxon>
        <taxon>Eubrachyura</taxon>
        <taxon>Portunoidea</taxon>
        <taxon>Portunidae</taxon>
        <taxon>Portuninae</taxon>
        <taxon>Portunus</taxon>
    </lineage>
</organism>
<gene>
    <name evidence="1" type="ORF">E2C01_005539</name>
</gene>
<proteinExistence type="predicted"/>
<name>A0A5B7CWW7_PORTR</name>
<accession>A0A5B7CWW7</accession>
<dbReference type="EMBL" id="VSRR010000239">
    <property type="protein sequence ID" value="MPC12826.1"/>
    <property type="molecule type" value="Genomic_DNA"/>
</dbReference>
<protein>
    <submittedName>
        <fullName evidence="1">Uncharacterized protein</fullName>
    </submittedName>
</protein>
<evidence type="ECO:0000313" key="1">
    <source>
        <dbReference type="EMBL" id="MPC12826.1"/>
    </source>
</evidence>
<evidence type="ECO:0000313" key="2">
    <source>
        <dbReference type="Proteomes" id="UP000324222"/>
    </source>
</evidence>
<keyword evidence="2" id="KW-1185">Reference proteome</keyword>
<dbReference type="Proteomes" id="UP000324222">
    <property type="component" value="Unassembled WGS sequence"/>
</dbReference>
<comment type="caution">
    <text evidence="1">The sequence shown here is derived from an EMBL/GenBank/DDBJ whole genome shotgun (WGS) entry which is preliminary data.</text>
</comment>